<proteinExistence type="predicted"/>
<sequence length="195" mass="19917">MEVFVGTIQSFAFNFAPRDWALCSGQTLSLSQYQTLFALIGTTYGGDGRNTFMLPNLQGRLPMGQGNGAGLSPRLIGMASGTENVSATLANLPSHTHTLTGITAETTVQLANPASNPVNTPTSSNSFVGTSGGGPGSATIYSDQQGASPVPLQGVTTTVSGSVSPAGSGTPMTVMNPFLAINFSIALQGIFPSRN</sequence>
<evidence type="ECO:0000313" key="4">
    <source>
        <dbReference type="Proteomes" id="UP000244064"/>
    </source>
</evidence>
<dbReference type="SUPFAM" id="SSF88874">
    <property type="entry name" value="Receptor-binding domain of short tail fibre protein gp12"/>
    <property type="match status" value="1"/>
</dbReference>
<evidence type="ECO:0000256" key="1">
    <source>
        <dbReference type="SAM" id="MobiDB-lite"/>
    </source>
</evidence>
<reference evidence="3 4" key="1">
    <citation type="submission" date="2018-04" db="EMBL/GenBank/DDBJ databases">
        <title>Pseudomonas sp. nov., isolated from mangrove soil.</title>
        <authorList>
            <person name="Chen C."/>
        </authorList>
    </citation>
    <scope>NUCLEOTIDE SEQUENCE [LARGE SCALE GENOMIC DNA]</scope>
    <source>
        <strain evidence="3 4">TC-11</strain>
    </source>
</reference>
<gene>
    <name evidence="3" type="ORF">DBO85_14725</name>
</gene>
<dbReference type="RefSeq" id="WP_108108011.1">
    <property type="nucleotide sequence ID" value="NZ_QASN01000020.1"/>
</dbReference>
<comment type="caution">
    <text evidence="3">The sequence shown here is derived from an EMBL/GenBank/DDBJ whole genome shotgun (WGS) entry which is preliminary data.</text>
</comment>
<feature type="region of interest" description="Disordered" evidence="1">
    <location>
        <begin position="114"/>
        <end position="140"/>
    </location>
</feature>
<dbReference type="InterPro" id="IPR037053">
    <property type="entry name" value="Phage_tail_collar_dom_sf"/>
</dbReference>
<dbReference type="AlphaFoldDB" id="A0A2T5P784"/>
<feature type="compositionally biased region" description="Low complexity" evidence="1">
    <location>
        <begin position="114"/>
        <end position="126"/>
    </location>
</feature>
<dbReference type="EMBL" id="QASN01000020">
    <property type="protein sequence ID" value="PTU73567.1"/>
    <property type="molecule type" value="Genomic_DNA"/>
</dbReference>
<evidence type="ECO:0000313" key="3">
    <source>
        <dbReference type="EMBL" id="PTU73567.1"/>
    </source>
</evidence>
<keyword evidence="4" id="KW-1185">Reference proteome</keyword>
<accession>A0A2T5P784</accession>
<dbReference type="InterPro" id="IPR011083">
    <property type="entry name" value="Phage_tail_collar_dom"/>
</dbReference>
<organism evidence="3 4">
    <name type="scientific">Pseudomonas mangrovi</name>
    <dbReference type="NCBI Taxonomy" id="2161748"/>
    <lineage>
        <taxon>Bacteria</taxon>
        <taxon>Pseudomonadati</taxon>
        <taxon>Pseudomonadota</taxon>
        <taxon>Gammaproteobacteria</taxon>
        <taxon>Pseudomonadales</taxon>
        <taxon>Pseudomonadaceae</taxon>
        <taxon>Pseudomonas</taxon>
    </lineage>
</organism>
<feature type="domain" description="Phage tail collar" evidence="2">
    <location>
        <begin position="6"/>
        <end position="62"/>
    </location>
</feature>
<name>A0A2T5P784_9PSED</name>
<dbReference type="Proteomes" id="UP000244064">
    <property type="component" value="Unassembled WGS sequence"/>
</dbReference>
<dbReference type="Gene3D" id="3.90.1340.10">
    <property type="entry name" value="Phage tail collar domain"/>
    <property type="match status" value="1"/>
</dbReference>
<evidence type="ECO:0000259" key="2">
    <source>
        <dbReference type="Pfam" id="PF07484"/>
    </source>
</evidence>
<protein>
    <submittedName>
        <fullName evidence="3">Phage tail protein</fullName>
    </submittedName>
</protein>
<dbReference type="Pfam" id="PF07484">
    <property type="entry name" value="Collar"/>
    <property type="match status" value="1"/>
</dbReference>
<dbReference type="OrthoDB" id="9810174at2"/>